<dbReference type="RefSeq" id="WP_344606854.1">
    <property type="nucleotide sequence ID" value="NZ_BAAAHE010000029.1"/>
</dbReference>
<sequence length="162" mass="17124">MSAVEIERKLDEVVAALRALAMTTTLAADDPEALEARAEAVRLAGAAFDEAVAEVTTEYGTVFAIPETEDGEWDLEDVDDGSTRLSVDVRADFVVSDEQTFLTAARRLLTERGGRVLDARTPLSALDALVDAVGLDALTTTPPPGLDCVGGEWGVSAELDES</sequence>
<proteinExistence type="predicted"/>
<keyword evidence="2" id="KW-1185">Reference proteome</keyword>
<organism evidence="1 2">
    <name type="scientific">Sporichthya brevicatena</name>
    <dbReference type="NCBI Taxonomy" id="171442"/>
    <lineage>
        <taxon>Bacteria</taxon>
        <taxon>Bacillati</taxon>
        <taxon>Actinomycetota</taxon>
        <taxon>Actinomycetes</taxon>
        <taxon>Sporichthyales</taxon>
        <taxon>Sporichthyaceae</taxon>
        <taxon>Sporichthya</taxon>
    </lineage>
</organism>
<evidence type="ECO:0000313" key="1">
    <source>
        <dbReference type="EMBL" id="GAA0627422.1"/>
    </source>
</evidence>
<dbReference type="EMBL" id="BAAAHE010000029">
    <property type="protein sequence ID" value="GAA0627422.1"/>
    <property type="molecule type" value="Genomic_DNA"/>
</dbReference>
<accession>A0ABN1H2S6</accession>
<name>A0ABN1H2S6_9ACTN</name>
<evidence type="ECO:0000313" key="2">
    <source>
        <dbReference type="Proteomes" id="UP001500957"/>
    </source>
</evidence>
<dbReference type="Proteomes" id="UP001500957">
    <property type="component" value="Unassembled WGS sequence"/>
</dbReference>
<protein>
    <submittedName>
        <fullName evidence="1">Uncharacterized protein</fullName>
    </submittedName>
</protein>
<reference evidence="1 2" key="1">
    <citation type="journal article" date="2019" name="Int. J. Syst. Evol. Microbiol.">
        <title>The Global Catalogue of Microorganisms (GCM) 10K type strain sequencing project: providing services to taxonomists for standard genome sequencing and annotation.</title>
        <authorList>
            <consortium name="The Broad Institute Genomics Platform"/>
            <consortium name="The Broad Institute Genome Sequencing Center for Infectious Disease"/>
            <person name="Wu L."/>
            <person name="Ma J."/>
        </authorList>
    </citation>
    <scope>NUCLEOTIDE SEQUENCE [LARGE SCALE GENOMIC DNA]</scope>
    <source>
        <strain evidence="1 2">JCM 10671</strain>
    </source>
</reference>
<comment type="caution">
    <text evidence="1">The sequence shown here is derived from an EMBL/GenBank/DDBJ whole genome shotgun (WGS) entry which is preliminary data.</text>
</comment>
<gene>
    <name evidence="1" type="ORF">GCM10009547_33710</name>
</gene>